<reference evidence="2 3" key="1">
    <citation type="submission" date="2018-08" db="EMBL/GenBank/DDBJ databases">
        <authorList>
            <person name="Laetsch R D."/>
            <person name="Stevens L."/>
            <person name="Kumar S."/>
            <person name="Blaxter L. M."/>
        </authorList>
    </citation>
    <scope>NUCLEOTIDE SEQUENCE [LARGE SCALE GENOMIC DNA]</scope>
</reference>
<feature type="transmembrane region" description="Helical" evidence="1">
    <location>
        <begin position="141"/>
        <end position="162"/>
    </location>
</feature>
<dbReference type="OrthoDB" id="5850978at2759"/>
<dbReference type="Proteomes" id="UP000277928">
    <property type="component" value="Unassembled WGS sequence"/>
</dbReference>
<organism evidence="2 3">
    <name type="scientific">Litomosoides sigmodontis</name>
    <name type="common">Filarial nematode worm</name>
    <dbReference type="NCBI Taxonomy" id="42156"/>
    <lineage>
        <taxon>Eukaryota</taxon>
        <taxon>Metazoa</taxon>
        <taxon>Ecdysozoa</taxon>
        <taxon>Nematoda</taxon>
        <taxon>Chromadorea</taxon>
        <taxon>Rhabditida</taxon>
        <taxon>Spirurina</taxon>
        <taxon>Spiruromorpha</taxon>
        <taxon>Filarioidea</taxon>
        <taxon>Onchocercidae</taxon>
        <taxon>Litomosoides</taxon>
    </lineage>
</organism>
<feature type="transmembrane region" description="Helical" evidence="1">
    <location>
        <begin position="36"/>
        <end position="58"/>
    </location>
</feature>
<keyword evidence="1" id="KW-1133">Transmembrane helix</keyword>
<gene>
    <name evidence="2" type="ORF">NLS_LOCUS1787</name>
</gene>
<keyword evidence="3" id="KW-1185">Reference proteome</keyword>
<sequence length="215" mass="24115">MKMEENDLKSLMITTSSSAIRKEFSESMQLNVAQVWPCRFCGIILGICHLPLGIILLIFDVVTNHISETVFAITASLSFIVCGIFSFISARRLDRPAQMLLLFFSIFSMTMSITMFVDSAALINYNCDRGECHGATSNVHVVLLCFGLVEFTVSFATIIVCFRSLRQAYRVRKASSPYSTLIEGHYDAFYITPRTINVDTKGSKCRTMPSCDQRP</sequence>
<dbReference type="EMBL" id="UYRX01000070">
    <property type="protein sequence ID" value="VDK72469.1"/>
    <property type="molecule type" value="Genomic_DNA"/>
</dbReference>
<accession>A0A3P6SMC3</accession>
<dbReference type="AlphaFoldDB" id="A0A3P6SMC3"/>
<feature type="transmembrane region" description="Helical" evidence="1">
    <location>
        <begin position="100"/>
        <end position="121"/>
    </location>
</feature>
<protein>
    <recommendedName>
        <fullName evidence="4">MARVEL domain-containing protein</fullName>
    </recommendedName>
</protein>
<proteinExistence type="predicted"/>
<keyword evidence="1" id="KW-0472">Membrane</keyword>
<name>A0A3P6SMC3_LITSI</name>
<feature type="transmembrane region" description="Helical" evidence="1">
    <location>
        <begin position="70"/>
        <end position="88"/>
    </location>
</feature>
<keyword evidence="1" id="KW-0812">Transmembrane</keyword>
<evidence type="ECO:0008006" key="4">
    <source>
        <dbReference type="Google" id="ProtNLM"/>
    </source>
</evidence>
<dbReference type="OMA" id="ALINYNC"/>
<evidence type="ECO:0000313" key="3">
    <source>
        <dbReference type="Proteomes" id="UP000277928"/>
    </source>
</evidence>
<evidence type="ECO:0000313" key="2">
    <source>
        <dbReference type="EMBL" id="VDK72469.1"/>
    </source>
</evidence>
<evidence type="ECO:0000256" key="1">
    <source>
        <dbReference type="SAM" id="Phobius"/>
    </source>
</evidence>